<evidence type="ECO:0000313" key="2">
    <source>
        <dbReference type="EMBL" id="XBW08389.1"/>
    </source>
</evidence>
<dbReference type="KEGG" id="sapp:SAC06_02200"/>
<evidence type="ECO:0000256" key="1">
    <source>
        <dbReference type="SAM" id="MobiDB-lite"/>
    </source>
</evidence>
<gene>
    <name evidence="2" type="ORF">SAC06_02200</name>
</gene>
<accession>A0AAU7V8R3</accession>
<proteinExistence type="predicted"/>
<name>A0AAU7V8R3_9ACTO</name>
<sequence length="141" mass="15609">MRLLAVTLMLGIVAMVLVPNLLQWSDQRREYRAAVAQTEAAQQKLEKLQAELDNWSDPNHISAQARARLGYVDPGETQFAVVDAPQEAAQSPDEAEALEWPPKPWNIQLQEALLEVDDPPAVKEAANVPTVPLSTEDDTDE</sequence>
<organism evidence="2">
    <name type="scientific">Scrofimicrobium appendicitidis</name>
    <dbReference type="NCBI Taxonomy" id="3079930"/>
    <lineage>
        <taxon>Bacteria</taxon>
        <taxon>Bacillati</taxon>
        <taxon>Actinomycetota</taxon>
        <taxon>Actinomycetes</taxon>
        <taxon>Actinomycetales</taxon>
        <taxon>Actinomycetaceae</taxon>
        <taxon>Scrofimicrobium</taxon>
    </lineage>
</organism>
<dbReference type="RefSeq" id="WP_350258588.1">
    <property type="nucleotide sequence ID" value="NZ_CP138335.1"/>
</dbReference>
<dbReference type="EMBL" id="CP138335">
    <property type="protein sequence ID" value="XBW08389.1"/>
    <property type="molecule type" value="Genomic_DNA"/>
</dbReference>
<feature type="region of interest" description="Disordered" evidence="1">
    <location>
        <begin position="118"/>
        <end position="141"/>
    </location>
</feature>
<reference evidence="2" key="1">
    <citation type="submission" date="2023-11" db="EMBL/GenBank/DDBJ databases">
        <title>Scrofimicrobium hongkongense sp. nov., isolated from a patient with peritonitis.</title>
        <authorList>
            <person name="Lao H.Y."/>
            <person name="Wong A.Y.P."/>
            <person name="Ng T.L."/>
            <person name="Wong R.Y.L."/>
            <person name="Yau M.C.Y."/>
            <person name="Lam J.Y.W."/>
            <person name="Siu G.K.H."/>
        </authorList>
    </citation>
    <scope>NUCLEOTIDE SEQUENCE</scope>
    <source>
        <strain evidence="2">R131</strain>
    </source>
</reference>
<protein>
    <submittedName>
        <fullName evidence="2">Septum formation initiator family protein</fullName>
    </submittedName>
</protein>
<dbReference type="InterPro" id="IPR007060">
    <property type="entry name" value="FtsL/DivIC"/>
</dbReference>
<dbReference type="Pfam" id="PF04977">
    <property type="entry name" value="DivIC"/>
    <property type="match status" value="1"/>
</dbReference>
<dbReference type="AlphaFoldDB" id="A0AAU7V8R3"/>